<accession>A0A8G2CML6</accession>
<reference evidence="2 3" key="1">
    <citation type="submission" date="2017-01" db="EMBL/GenBank/DDBJ databases">
        <authorList>
            <person name="Varghese N."/>
            <person name="Submissions S."/>
        </authorList>
    </citation>
    <scope>NUCLEOTIDE SEQUENCE [LARGE SCALE GENOMIC DNA]</scope>
    <source>
        <strain evidence="2 3">ATCC 35905</strain>
    </source>
</reference>
<keyword evidence="3" id="KW-1185">Reference proteome</keyword>
<feature type="domain" description="Glycosyl transferase family 28 C-terminal" evidence="1">
    <location>
        <begin position="255"/>
        <end position="364"/>
    </location>
</feature>
<protein>
    <submittedName>
        <fullName evidence="2">1,2-diacylglycerol 3-beta-galactosyltransferase</fullName>
    </submittedName>
</protein>
<keyword evidence="2" id="KW-0328">Glycosyltransferase</keyword>
<evidence type="ECO:0000259" key="1">
    <source>
        <dbReference type="Pfam" id="PF04101"/>
    </source>
</evidence>
<dbReference type="AlphaFoldDB" id="A0A8G2CML6"/>
<comment type="caution">
    <text evidence="2">The sequence shown here is derived from an EMBL/GenBank/DDBJ whole genome shotgun (WGS) entry which is preliminary data.</text>
</comment>
<organism evidence="2 3">
    <name type="scientific">Acidiphilium rubrum</name>
    <dbReference type="NCBI Taxonomy" id="526"/>
    <lineage>
        <taxon>Bacteria</taxon>
        <taxon>Pseudomonadati</taxon>
        <taxon>Pseudomonadota</taxon>
        <taxon>Alphaproteobacteria</taxon>
        <taxon>Acetobacterales</taxon>
        <taxon>Acidocellaceae</taxon>
        <taxon>Acidiphilium</taxon>
    </lineage>
</organism>
<dbReference type="Pfam" id="PF04101">
    <property type="entry name" value="Glyco_tran_28_C"/>
    <property type="match status" value="1"/>
</dbReference>
<dbReference type="InterPro" id="IPR050519">
    <property type="entry name" value="Glycosyltransf_28_UgtP"/>
</dbReference>
<proteinExistence type="predicted"/>
<dbReference type="Proteomes" id="UP000186308">
    <property type="component" value="Unassembled WGS sequence"/>
</dbReference>
<evidence type="ECO:0000313" key="2">
    <source>
        <dbReference type="EMBL" id="SIR26147.1"/>
    </source>
</evidence>
<dbReference type="EMBL" id="FTNE01000022">
    <property type="protein sequence ID" value="SIR26147.1"/>
    <property type="molecule type" value="Genomic_DNA"/>
</dbReference>
<evidence type="ECO:0000313" key="3">
    <source>
        <dbReference type="Proteomes" id="UP000186308"/>
    </source>
</evidence>
<dbReference type="GO" id="GO:0016758">
    <property type="term" value="F:hexosyltransferase activity"/>
    <property type="evidence" value="ECO:0007669"/>
    <property type="project" value="InterPro"/>
</dbReference>
<dbReference type="PANTHER" id="PTHR43025:SF3">
    <property type="entry name" value="MONOGALACTOSYLDIACYLGLYCEROL SYNTHASE 1, CHLOROPLASTIC"/>
    <property type="match status" value="1"/>
</dbReference>
<sequence>MRLSVQNQPGDAIDMTELTIPVDRRTRPIAPLACCPSVQFIYFDAGGGHRSAALALRQIIEQRYPTWQVELVNLQELLRPVDPMLRLTRRRVSSETVYNGMLKRGWTYGSLPLLRGLQAGIRLRAAPIEALLETHWRRRPADMVVSLIPNFNGVLFRSLRRVHAEVPYVTIMTDIADQPPRFWQEDQDQFIICGSDKAAEQARARHYRPERIMQVSGMVLGPRFYQAARIDRRAERLALGLDPDLPTALIMFGGNGSKLALTIVERLARLPFAVQSIVMCGHNRLLAAQLARTERCCAVGFTDQVPHYMRLADFFIGKPGPGSISEALHLGLPVIIERNRRTMPQERYNAEWVAQHEVGLVIRDLRHVGQAVTVLYRDDRLHVFRRNALGLRNRALFEIPDRLASIMDRSLMPLLR</sequence>
<dbReference type="SUPFAM" id="SSF53756">
    <property type="entry name" value="UDP-Glycosyltransferase/glycogen phosphorylase"/>
    <property type="match status" value="1"/>
</dbReference>
<dbReference type="InterPro" id="IPR007235">
    <property type="entry name" value="Glyco_trans_28_C"/>
</dbReference>
<dbReference type="PANTHER" id="PTHR43025">
    <property type="entry name" value="MONOGALACTOSYLDIACYLGLYCEROL SYNTHASE"/>
    <property type="match status" value="1"/>
</dbReference>
<name>A0A8G2CML6_ACIRU</name>
<gene>
    <name evidence="2" type="ORF">SAMN05421828_1226</name>
</gene>
<keyword evidence="2" id="KW-0808">Transferase</keyword>
<dbReference type="Gene3D" id="3.40.50.2000">
    <property type="entry name" value="Glycogen Phosphorylase B"/>
    <property type="match status" value="1"/>
</dbReference>